<organism evidence="4 5">
    <name type="scientific">Fulvivirga marina</name>
    <dbReference type="NCBI Taxonomy" id="2494733"/>
    <lineage>
        <taxon>Bacteria</taxon>
        <taxon>Pseudomonadati</taxon>
        <taxon>Bacteroidota</taxon>
        <taxon>Cytophagia</taxon>
        <taxon>Cytophagales</taxon>
        <taxon>Fulvivirgaceae</taxon>
        <taxon>Fulvivirga</taxon>
    </lineage>
</organism>
<dbReference type="Proteomes" id="UP000614216">
    <property type="component" value="Unassembled WGS sequence"/>
</dbReference>
<accession>A0A937G221</accession>
<feature type="repeat" description="TPR" evidence="3">
    <location>
        <begin position="261"/>
        <end position="294"/>
    </location>
</feature>
<comment type="caution">
    <text evidence="4">The sequence shown here is derived from an EMBL/GenBank/DDBJ whole genome shotgun (WGS) entry which is preliminary data.</text>
</comment>
<evidence type="ECO:0000313" key="5">
    <source>
        <dbReference type="Proteomes" id="UP000614216"/>
    </source>
</evidence>
<proteinExistence type="predicted"/>
<gene>
    <name evidence="4" type="ORF">JMN32_23230</name>
</gene>
<protein>
    <submittedName>
        <fullName evidence="4">Tetratricopeptide repeat protein</fullName>
    </submittedName>
</protein>
<keyword evidence="1" id="KW-0677">Repeat</keyword>
<dbReference type="Gene3D" id="1.25.40.10">
    <property type="entry name" value="Tetratricopeptide repeat domain"/>
    <property type="match status" value="4"/>
</dbReference>
<dbReference type="SUPFAM" id="SSF48452">
    <property type="entry name" value="TPR-like"/>
    <property type="match status" value="1"/>
</dbReference>
<dbReference type="EMBL" id="JAEUGD010000066">
    <property type="protein sequence ID" value="MBL6449242.1"/>
    <property type="molecule type" value="Genomic_DNA"/>
</dbReference>
<keyword evidence="2 3" id="KW-0802">TPR repeat</keyword>
<feature type="repeat" description="TPR" evidence="3">
    <location>
        <begin position="159"/>
        <end position="192"/>
    </location>
</feature>
<dbReference type="RefSeq" id="WP_202858775.1">
    <property type="nucleotide sequence ID" value="NZ_JAEUGD010000066.1"/>
</dbReference>
<dbReference type="InterPro" id="IPR011990">
    <property type="entry name" value="TPR-like_helical_dom_sf"/>
</dbReference>
<evidence type="ECO:0000256" key="3">
    <source>
        <dbReference type="PROSITE-ProRule" id="PRU00339"/>
    </source>
</evidence>
<evidence type="ECO:0000313" key="4">
    <source>
        <dbReference type="EMBL" id="MBL6449242.1"/>
    </source>
</evidence>
<feature type="repeat" description="TPR" evidence="3">
    <location>
        <begin position="193"/>
        <end position="226"/>
    </location>
</feature>
<dbReference type="AlphaFoldDB" id="A0A937G221"/>
<dbReference type="InterPro" id="IPR019734">
    <property type="entry name" value="TPR_rpt"/>
</dbReference>
<dbReference type="PROSITE" id="PS51257">
    <property type="entry name" value="PROKAR_LIPOPROTEIN"/>
    <property type="match status" value="1"/>
</dbReference>
<evidence type="ECO:0000256" key="1">
    <source>
        <dbReference type="ARBA" id="ARBA00022737"/>
    </source>
</evidence>
<dbReference type="Pfam" id="PF13181">
    <property type="entry name" value="TPR_8"/>
    <property type="match status" value="2"/>
</dbReference>
<feature type="repeat" description="TPR" evidence="3">
    <location>
        <begin position="125"/>
        <end position="158"/>
    </location>
</feature>
<dbReference type="InterPro" id="IPR050498">
    <property type="entry name" value="Ycf3"/>
</dbReference>
<name>A0A937G221_9BACT</name>
<dbReference type="Pfam" id="PF13432">
    <property type="entry name" value="TPR_16"/>
    <property type="match status" value="2"/>
</dbReference>
<feature type="repeat" description="TPR" evidence="3">
    <location>
        <begin position="227"/>
        <end position="260"/>
    </location>
</feature>
<feature type="repeat" description="TPR" evidence="3">
    <location>
        <begin position="57"/>
        <end position="90"/>
    </location>
</feature>
<evidence type="ECO:0000256" key="2">
    <source>
        <dbReference type="ARBA" id="ARBA00022803"/>
    </source>
</evidence>
<dbReference type="PANTHER" id="PTHR44858">
    <property type="entry name" value="TETRATRICOPEPTIDE REPEAT PROTEIN 6"/>
    <property type="match status" value="1"/>
</dbReference>
<dbReference type="InterPro" id="IPR013105">
    <property type="entry name" value="TPR_2"/>
</dbReference>
<dbReference type="PROSITE" id="PS50005">
    <property type="entry name" value="TPR"/>
    <property type="match status" value="6"/>
</dbReference>
<dbReference type="Pfam" id="PF07719">
    <property type="entry name" value="TPR_2"/>
    <property type="match status" value="1"/>
</dbReference>
<keyword evidence="5" id="KW-1185">Reference proteome</keyword>
<dbReference type="PANTHER" id="PTHR44858:SF1">
    <property type="entry name" value="UDP-N-ACETYLGLUCOSAMINE--PEPTIDE N-ACETYLGLUCOSAMINYLTRANSFERASE SPINDLY-RELATED"/>
    <property type="match status" value="1"/>
</dbReference>
<sequence>MRYLIPVIIIFLSACGTNTDTQKQRFLIRGNDALQQQNFREATRFFNEAINLDSCYTAAINNLGIVYFRTGQYHKAELEYTRALACDPAFMDAYMNRANAFYELNELFRALDDLEYVEKHIPDSATVHFRKGLVKTKMRKYEEALNSFDRAFELDTTNEETLINRGTVKYYMGNFEGAQNDLNAALKRDPLQANAYNALSLIEVEKENYTEAMDLVNRALELEPGQPYFLNNRGFIYLMQGDEESAKNDIDRSITIDPNNGWAYRNKGWYYFKNENYEDAVRLLERAVKLDPFVSKGYLFLAQAYFQLGEMKLGCQALREAGKNKTMIAEELMEKCR</sequence>
<dbReference type="SMART" id="SM00028">
    <property type="entry name" value="TPR"/>
    <property type="match status" value="8"/>
</dbReference>
<reference evidence="4" key="1">
    <citation type="submission" date="2021-01" db="EMBL/GenBank/DDBJ databases">
        <title>Fulvivirga kasyanovii gen. nov., sp nov., a novel member of the phylum Bacteroidetes isolated from seawater in a mussel farm.</title>
        <authorList>
            <person name="Zhao L.-H."/>
            <person name="Wang Z.-J."/>
        </authorList>
    </citation>
    <scope>NUCLEOTIDE SEQUENCE</scope>
    <source>
        <strain evidence="4">29W222</strain>
    </source>
</reference>